<accession>A0A7J0CBT9</accession>
<dbReference type="AlphaFoldDB" id="A0A7J0CBT9"/>
<gene>
    <name evidence="2" type="ORF">HEB29_003853</name>
    <name evidence="1" type="ORF">Sfulv_40750</name>
</gene>
<dbReference type="RefSeq" id="WP_173315777.1">
    <property type="nucleotide sequence ID" value="NZ_BAAAUE010000009.1"/>
</dbReference>
<proteinExistence type="predicted"/>
<evidence type="ECO:0000313" key="4">
    <source>
        <dbReference type="Proteomes" id="UP000530403"/>
    </source>
</evidence>
<protein>
    <submittedName>
        <fullName evidence="1">Uncharacterized protein</fullName>
    </submittedName>
</protein>
<evidence type="ECO:0000313" key="3">
    <source>
        <dbReference type="Proteomes" id="UP000498980"/>
    </source>
</evidence>
<dbReference type="EMBL" id="BLWC01000001">
    <property type="protein sequence ID" value="GFM99264.1"/>
    <property type="molecule type" value="Genomic_DNA"/>
</dbReference>
<evidence type="ECO:0000313" key="1">
    <source>
        <dbReference type="EMBL" id="GFM99264.1"/>
    </source>
</evidence>
<reference evidence="2 4" key="2">
    <citation type="submission" date="2020-07" db="EMBL/GenBank/DDBJ databases">
        <title>Sequencing the genomes of 1000 actinobacteria strains.</title>
        <authorList>
            <person name="Klenk H.-P."/>
        </authorList>
    </citation>
    <scope>NUCLEOTIDE SEQUENCE [LARGE SCALE GENOMIC DNA]</scope>
    <source>
        <strain evidence="2 4">DSM 41455</strain>
    </source>
</reference>
<keyword evidence="3" id="KW-1185">Reference proteome</keyword>
<dbReference type="EMBL" id="JACCCF010000001">
    <property type="protein sequence ID" value="NYE42842.1"/>
    <property type="molecule type" value="Genomic_DNA"/>
</dbReference>
<reference evidence="1 3" key="1">
    <citation type="submission" date="2020-05" db="EMBL/GenBank/DDBJ databases">
        <title>Whole genome shotgun sequence of Streptomyces fulvorobeus NBRC 15897.</title>
        <authorList>
            <person name="Komaki H."/>
            <person name="Tamura T."/>
        </authorList>
    </citation>
    <scope>NUCLEOTIDE SEQUENCE [LARGE SCALE GENOMIC DNA]</scope>
    <source>
        <strain evidence="1 3">NBRC 15897</strain>
    </source>
</reference>
<dbReference type="Proteomes" id="UP000498980">
    <property type="component" value="Unassembled WGS sequence"/>
</dbReference>
<name>A0A7J0CBT9_9ACTN</name>
<evidence type="ECO:0000313" key="2">
    <source>
        <dbReference type="EMBL" id="NYE42842.1"/>
    </source>
</evidence>
<dbReference type="Proteomes" id="UP000530403">
    <property type="component" value="Unassembled WGS sequence"/>
</dbReference>
<sequence>MQGKKPAGRLYRDDEFALLHFYERRARAATWALKAFDLEKRRMGKLDFEHLETRNFRYLIAAEMAGLMSVWLKRSPAADAAAACSSAMRSAYWLWLEDDDRALAALRVLLEQCGRLRVWTEKPEKAEKLERSPSSTPKDWLIAAGWRRLSALNKALGEFSHAHANIRWDGAREILQKIQHEKIDPDDSLHMARGHALDALTFILLKELIGSSEKVSPVIGSTFRKIVNDILIEEKDLDKGTEALFNRTLLHKDASLGEYSFRGPADATRKGFTPAADG</sequence>
<comment type="caution">
    <text evidence="1">The sequence shown here is derived from an EMBL/GenBank/DDBJ whole genome shotgun (WGS) entry which is preliminary data.</text>
</comment>
<organism evidence="1 3">
    <name type="scientific">Streptomyces fulvorobeus</name>
    <dbReference type="NCBI Taxonomy" id="284028"/>
    <lineage>
        <taxon>Bacteria</taxon>
        <taxon>Bacillati</taxon>
        <taxon>Actinomycetota</taxon>
        <taxon>Actinomycetes</taxon>
        <taxon>Kitasatosporales</taxon>
        <taxon>Streptomycetaceae</taxon>
        <taxon>Streptomyces</taxon>
    </lineage>
</organism>